<keyword evidence="1" id="KW-0805">Transcription regulation</keyword>
<proteinExistence type="predicted"/>
<evidence type="ECO:0000256" key="3">
    <source>
        <dbReference type="ARBA" id="ARBA00023163"/>
    </source>
</evidence>
<evidence type="ECO:0000259" key="6">
    <source>
        <dbReference type="PROSITE" id="PS50977"/>
    </source>
</evidence>
<dbReference type="PRINTS" id="PR00455">
    <property type="entry name" value="HTHTETR"/>
</dbReference>
<dbReference type="EMBL" id="PRKW01000005">
    <property type="protein sequence ID" value="PPB48797.1"/>
    <property type="molecule type" value="Genomic_DNA"/>
</dbReference>
<dbReference type="Gene3D" id="1.10.357.10">
    <property type="entry name" value="Tetracycline Repressor, domain 2"/>
    <property type="match status" value="1"/>
</dbReference>
<dbReference type="PANTHER" id="PTHR30055:SF234">
    <property type="entry name" value="HTH-TYPE TRANSCRIPTIONAL REGULATOR BETI"/>
    <property type="match status" value="1"/>
</dbReference>
<feature type="DNA-binding region" description="H-T-H motif" evidence="4">
    <location>
        <begin position="47"/>
        <end position="66"/>
    </location>
</feature>
<feature type="domain" description="HTH tetR-type" evidence="6">
    <location>
        <begin position="25"/>
        <end position="84"/>
    </location>
</feature>
<dbReference type="InterPro" id="IPR009057">
    <property type="entry name" value="Homeodomain-like_sf"/>
</dbReference>
<dbReference type="Pfam" id="PF00440">
    <property type="entry name" value="TetR_N"/>
    <property type="match status" value="1"/>
</dbReference>
<dbReference type="InterPro" id="IPR036271">
    <property type="entry name" value="Tet_transcr_reg_TetR-rel_C_sf"/>
</dbReference>
<feature type="region of interest" description="Disordered" evidence="5">
    <location>
        <begin position="1"/>
        <end position="21"/>
    </location>
</feature>
<comment type="caution">
    <text evidence="7">The sequence shown here is derived from an EMBL/GenBank/DDBJ whole genome shotgun (WGS) entry which is preliminary data.</text>
</comment>
<dbReference type="InterPro" id="IPR001647">
    <property type="entry name" value="HTH_TetR"/>
</dbReference>
<dbReference type="OrthoDB" id="3192968at2"/>
<dbReference type="InterPro" id="IPR050109">
    <property type="entry name" value="HTH-type_TetR-like_transc_reg"/>
</dbReference>
<keyword evidence="8" id="KW-1185">Reference proteome</keyword>
<organism evidence="7 8">
    <name type="scientific">Arthrobacter pityocampae</name>
    <dbReference type="NCBI Taxonomy" id="547334"/>
    <lineage>
        <taxon>Bacteria</taxon>
        <taxon>Bacillati</taxon>
        <taxon>Actinomycetota</taxon>
        <taxon>Actinomycetes</taxon>
        <taxon>Micrococcales</taxon>
        <taxon>Micrococcaceae</taxon>
        <taxon>Arthrobacter</taxon>
    </lineage>
</organism>
<dbReference type="GO" id="GO:0000976">
    <property type="term" value="F:transcription cis-regulatory region binding"/>
    <property type="evidence" value="ECO:0007669"/>
    <property type="project" value="TreeGrafter"/>
</dbReference>
<dbReference type="PANTHER" id="PTHR30055">
    <property type="entry name" value="HTH-TYPE TRANSCRIPTIONAL REGULATOR RUTR"/>
    <property type="match status" value="1"/>
</dbReference>
<protein>
    <submittedName>
        <fullName evidence="7">TetR family transcriptional regulator</fullName>
    </submittedName>
</protein>
<dbReference type="Proteomes" id="UP000239297">
    <property type="component" value="Unassembled WGS sequence"/>
</dbReference>
<evidence type="ECO:0000256" key="4">
    <source>
        <dbReference type="PROSITE-ProRule" id="PRU00335"/>
    </source>
</evidence>
<accession>A0A2S5IW87</accession>
<sequence>MRPSEHSAPNVGAVPGPRPLRRDARHNREVVLAAARRMFAVHGADCSFEDIARDAGVGVGTVYRRFPDRRTLIEAVLVERVADVDAAVSRALALEDPWAAARLFIGAVARMQLEDRGLRELLHEDGFVSAGLAMLRRRIAPAAEDFAARLRHEGARPDLTGDDVLVLIRMLGSLPPEAGAAVPDTGFERYLGLVLDGVRRRSAAEGSAELTDSGQE</sequence>
<evidence type="ECO:0000256" key="1">
    <source>
        <dbReference type="ARBA" id="ARBA00023015"/>
    </source>
</evidence>
<dbReference type="RefSeq" id="WP_104122199.1">
    <property type="nucleotide sequence ID" value="NZ_PRKW01000005.1"/>
</dbReference>
<keyword evidence="3" id="KW-0804">Transcription</keyword>
<dbReference type="SUPFAM" id="SSF46689">
    <property type="entry name" value="Homeodomain-like"/>
    <property type="match status" value="1"/>
</dbReference>
<reference evidence="7 8" key="1">
    <citation type="journal article" date="2014" name="Int. J. Syst. Evol. Microbiol.">
        <title>Arthrobacter pityocampae sp. nov., isolated from Thaumetopoea pityocampa (Lep., Thaumetopoeidae).</title>
        <authorList>
            <person name="Ince I.A."/>
            <person name="Demirbag Z."/>
            <person name="Kati H."/>
        </authorList>
    </citation>
    <scope>NUCLEOTIDE SEQUENCE [LARGE SCALE GENOMIC DNA]</scope>
    <source>
        <strain evidence="7 8">Tp2</strain>
    </source>
</reference>
<name>A0A2S5IW87_9MICC</name>
<dbReference type="GO" id="GO:0003700">
    <property type="term" value="F:DNA-binding transcription factor activity"/>
    <property type="evidence" value="ECO:0007669"/>
    <property type="project" value="TreeGrafter"/>
</dbReference>
<dbReference type="SUPFAM" id="SSF48498">
    <property type="entry name" value="Tetracyclin repressor-like, C-terminal domain"/>
    <property type="match status" value="1"/>
</dbReference>
<evidence type="ECO:0000256" key="2">
    <source>
        <dbReference type="ARBA" id="ARBA00023125"/>
    </source>
</evidence>
<dbReference type="AlphaFoldDB" id="A0A2S5IW87"/>
<evidence type="ECO:0000256" key="5">
    <source>
        <dbReference type="SAM" id="MobiDB-lite"/>
    </source>
</evidence>
<evidence type="ECO:0000313" key="7">
    <source>
        <dbReference type="EMBL" id="PPB48797.1"/>
    </source>
</evidence>
<evidence type="ECO:0000313" key="8">
    <source>
        <dbReference type="Proteomes" id="UP000239297"/>
    </source>
</evidence>
<keyword evidence="2 4" id="KW-0238">DNA-binding</keyword>
<gene>
    <name evidence="7" type="ORF">C4K88_13900</name>
</gene>
<dbReference type="PROSITE" id="PS50977">
    <property type="entry name" value="HTH_TETR_2"/>
    <property type="match status" value="1"/>
</dbReference>